<sequence length="194" mass="22098">MARKKTITRDQILTAAYEVVANNGFSKFTARNIATQMKCSTQPIYLEFANMDDLKQEVVKAIFTHLSEDIFTREVTGNRLIDFGLNYIDFATKEKKLYRALYLEDSGNGSMMQETSFHWFKKLAIDQSEYANLSESEIKSIYIGFWIMATGMASLMSAGILEFVQEDVIKALQETLTIVIDRKETIDIKLAASK</sequence>
<dbReference type="InterPro" id="IPR001647">
    <property type="entry name" value="HTH_TetR"/>
</dbReference>
<feature type="domain" description="HTH tetR-type" evidence="4">
    <location>
        <begin position="6"/>
        <end position="66"/>
    </location>
</feature>
<dbReference type="PROSITE" id="PS50977">
    <property type="entry name" value="HTH_TETR_2"/>
    <property type="match status" value="1"/>
</dbReference>
<evidence type="ECO:0000256" key="2">
    <source>
        <dbReference type="PROSITE-ProRule" id="PRU00335"/>
    </source>
</evidence>
<evidence type="ECO:0000313" key="6">
    <source>
        <dbReference type="Proteomes" id="UP001597427"/>
    </source>
</evidence>
<dbReference type="InterPro" id="IPR036271">
    <property type="entry name" value="Tet_transcr_reg_TetR-rel_C_sf"/>
</dbReference>
<dbReference type="Proteomes" id="UP001597427">
    <property type="component" value="Unassembled WGS sequence"/>
</dbReference>
<comment type="caution">
    <text evidence="5">The sequence shown here is derived from an EMBL/GenBank/DDBJ whole genome shotgun (WGS) entry which is preliminary data.</text>
</comment>
<keyword evidence="1 2" id="KW-0238">DNA-binding</keyword>
<evidence type="ECO:0000259" key="4">
    <source>
        <dbReference type="PROSITE" id="PS50977"/>
    </source>
</evidence>
<accession>A0ABW5TIA1</accession>
<gene>
    <name evidence="5" type="ORF">ACFSR0_06350</name>
</gene>
<feature type="transmembrane region" description="Helical" evidence="3">
    <location>
        <begin position="141"/>
        <end position="161"/>
    </location>
</feature>
<proteinExistence type="predicted"/>
<evidence type="ECO:0000313" key="5">
    <source>
        <dbReference type="EMBL" id="MFD2729041.1"/>
    </source>
</evidence>
<dbReference type="SUPFAM" id="SSF48498">
    <property type="entry name" value="Tetracyclin repressor-like, C-terminal domain"/>
    <property type="match status" value="1"/>
</dbReference>
<feature type="DNA-binding region" description="H-T-H motif" evidence="2">
    <location>
        <begin position="29"/>
        <end position="48"/>
    </location>
</feature>
<evidence type="ECO:0000256" key="1">
    <source>
        <dbReference type="ARBA" id="ARBA00023125"/>
    </source>
</evidence>
<dbReference type="InterPro" id="IPR009057">
    <property type="entry name" value="Homeodomain-like_sf"/>
</dbReference>
<dbReference type="Pfam" id="PF00440">
    <property type="entry name" value="TetR_N"/>
    <property type="match status" value="1"/>
</dbReference>
<name>A0ABW5TIA1_9ENTE</name>
<keyword evidence="3" id="KW-0472">Membrane</keyword>
<reference evidence="6" key="1">
    <citation type="journal article" date="2019" name="Int. J. Syst. Evol. Microbiol.">
        <title>The Global Catalogue of Microorganisms (GCM) 10K type strain sequencing project: providing services to taxonomists for standard genome sequencing and annotation.</title>
        <authorList>
            <consortium name="The Broad Institute Genomics Platform"/>
            <consortium name="The Broad Institute Genome Sequencing Center for Infectious Disease"/>
            <person name="Wu L."/>
            <person name="Ma J."/>
        </authorList>
    </citation>
    <scope>NUCLEOTIDE SEQUENCE [LARGE SCALE GENOMIC DNA]</scope>
    <source>
        <strain evidence="6">TISTR 932</strain>
    </source>
</reference>
<dbReference type="RefSeq" id="WP_379981011.1">
    <property type="nucleotide sequence ID" value="NZ_JBHUMO010000039.1"/>
</dbReference>
<evidence type="ECO:0000256" key="3">
    <source>
        <dbReference type="SAM" id="Phobius"/>
    </source>
</evidence>
<keyword evidence="3" id="KW-1133">Transmembrane helix</keyword>
<protein>
    <submittedName>
        <fullName evidence="5">TetR/AcrR family transcriptional regulator</fullName>
    </submittedName>
</protein>
<keyword evidence="3" id="KW-0812">Transmembrane</keyword>
<organism evidence="5 6">
    <name type="scientific">Enterococcus camelliae</name>
    <dbReference type="NCBI Taxonomy" id="453959"/>
    <lineage>
        <taxon>Bacteria</taxon>
        <taxon>Bacillati</taxon>
        <taxon>Bacillota</taxon>
        <taxon>Bacilli</taxon>
        <taxon>Lactobacillales</taxon>
        <taxon>Enterococcaceae</taxon>
        <taxon>Enterococcus</taxon>
    </lineage>
</organism>
<keyword evidence="6" id="KW-1185">Reference proteome</keyword>
<dbReference type="SUPFAM" id="SSF46689">
    <property type="entry name" value="Homeodomain-like"/>
    <property type="match status" value="1"/>
</dbReference>
<dbReference type="EMBL" id="JBHUMO010000039">
    <property type="protein sequence ID" value="MFD2729041.1"/>
    <property type="molecule type" value="Genomic_DNA"/>
</dbReference>
<dbReference type="Gene3D" id="1.10.357.10">
    <property type="entry name" value="Tetracycline Repressor, domain 2"/>
    <property type="match status" value="1"/>
</dbReference>